<dbReference type="AlphaFoldDB" id="A0A8T2RUN1"/>
<evidence type="ECO:0000256" key="1">
    <source>
        <dbReference type="ARBA" id="ARBA00006974"/>
    </source>
</evidence>
<dbReference type="Pfam" id="PF02519">
    <property type="entry name" value="Auxin_inducible"/>
    <property type="match status" value="1"/>
</dbReference>
<gene>
    <name evidence="2" type="ORF">KP509_24G038700</name>
</gene>
<name>A0A8T2RUN1_CERRI</name>
<dbReference type="InterPro" id="IPR003676">
    <property type="entry name" value="SAUR_fam"/>
</dbReference>
<dbReference type="EMBL" id="CM035429">
    <property type="protein sequence ID" value="KAH7299970.1"/>
    <property type="molecule type" value="Genomic_DNA"/>
</dbReference>
<sequence length="133" mass="15229">MQPLSFYCRRMRQRIMSVKESKPSLALMQRKMGAGILVRKLSSPVKGYVPVYVVGDEEEHEEILDESEPLDPLHASNPNCRLYLIKTKALNWPSFIRLLDHTAEECGYPKSQGALTIFCSFRTFEDILNSSSF</sequence>
<comment type="caution">
    <text evidence="2">The sequence shown here is derived from an EMBL/GenBank/DDBJ whole genome shotgun (WGS) entry which is preliminary data.</text>
</comment>
<protein>
    <submittedName>
        <fullName evidence="2">Uncharacterized protein</fullName>
    </submittedName>
</protein>
<evidence type="ECO:0000313" key="3">
    <source>
        <dbReference type="Proteomes" id="UP000825935"/>
    </source>
</evidence>
<accession>A0A8T2RUN1</accession>
<organism evidence="2 3">
    <name type="scientific">Ceratopteris richardii</name>
    <name type="common">Triangle waterfern</name>
    <dbReference type="NCBI Taxonomy" id="49495"/>
    <lineage>
        <taxon>Eukaryota</taxon>
        <taxon>Viridiplantae</taxon>
        <taxon>Streptophyta</taxon>
        <taxon>Embryophyta</taxon>
        <taxon>Tracheophyta</taxon>
        <taxon>Polypodiopsida</taxon>
        <taxon>Polypodiidae</taxon>
        <taxon>Polypodiales</taxon>
        <taxon>Pteridineae</taxon>
        <taxon>Pteridaceae</taxon>
        <taxon>Parkerioideae</taxon>
        <taxon>Ceratopteris</taxon>
    </lineage>
</organism>
<dbReference type="GO" id="GO:0009733">
    <property type="term" value="P:response to auxin"/>
    <property type="evidence" value="ECO:0007669"/>
    <property type="project" value="InterPro"/>
</dbReference>
<evidence type="ECO:0000313" key="2">
    <source>
        <dbReference type="EMBL" id="KAH7299970.1"/>
    </source>
</evidence>
<reference evidence="2" key="1">
    <citation type="submission" date="2021-08" db="EMBL/GenBank/DDBJ databases">
        <title>WGS assembly of Ceratopteris richardii.</title>
        <authorList>
            <person name="Marchant D.B."/>
            <person name="Chen G."/>
            <person name="Jenkins J."/>
            <person name="Shu S."/>
            <person name="Leebens-Mack J."/>
            <person name="Grimwood J."/>
            <person name="Schmutz J."/>
            <person name="Soltis P."/>
            <person name="Soltis D."/>
            <person name="Chen Z.-H."/>
        </authorList>
    </citation>
    <scope>NUCLEOTIDE SEQUENCE</scope>
    <source>
        <strain evidence="2">Whitten #5841</strain>
        <tissue evidence="2">Leaf</tissue>
    </source>
</reference>
<keyword evidence="3" id="KW-1185">Reference proteome</keyword>
<proteinExistence type="inferred from homology"/>
<dbReference type="Proteomes" id="UP000825935">
    <property type="component" value="Chromosome 24"/>
</dbReference>
<comment type="similarity">
    <text evidence="1">Belongs to the ARG7 family.</text>
</comment>